<dbReference type="EMBL" id="FTMC01000006">
    <property type="protein sequence ID" value="SIQ40090.1"/>
    <property type="molecule type" value="Genomic_DNA"/>
</dbReference>
<comment type="similarity">
    <text evidence="8">Belongs to the anion channel-forming bestrophin (TC 1.A.46) family.</text>
</comment>
<dbReference type="PANTHER" id="PTHR33281:SF19">
    <property type="entry name" value="VOLTAGE-DEPENDENT ANION CHANNEL-FORMING PROTEIN YNEE"/>
    <property type="match status" value="1"/>
</dbReference>
<evidence type="ECO:0000256" key="9">
    <source>
        <dbReference type="SAM" id="Phobius"/>
    </source>
</evidence>
<reference evidence="10 11" key="1">
    <citation type="submission" date="2017-01" db="EMBL/GenBank/DDBJ databases">
        <authorList>
            <person name="Mah S.A."/>
            <person name="Swanson W.J."/>
            <person name="Moy G.W."/>
            <person name="Vacquier V.D."/>
        </authorList>
    </citation>
    <scope>NUCLEOTIDE SEQUENCE [LARGE SCALE GENOMIC DNA]</scope>
    <source>
        <strain evidence="10 11">ATCC 29606</strain>
    </source>
</reference>
<keyword evidence="5 9" id="KW-1133">Transmembrane helix</keyword>
<protein>
    <submittedName>
        <fullName evidence="10">Putative membrane protein</fullName>
    </submittedName>
</protein>
<dbReference type="Proteomes" id="UP000186079">
    <property type="component" value="Unassembled WGS sequence"/>
</dbReference>
<keyword evidence="2" id="KW-0813">Transport</keyword>
<name>A0A1N6SGA6_9PSED</name>
<evidence type="ECO:0000256" key="4">
    <source>
        <dbReference type="ARBA" id="ARBA00022692"/>
    </source>
</evidence>
<dbReference type="GO" id="GO:0005886">
    <property type="term" value="C:plasma membrane"/>
    <property type="evidence" value="ECO:0007669"/>
    <property type="project" value="UniProtKB-SubCell"/>
</dbReference>
<evidence type="ECO:0000313" key="10">
    <source>
        <dbReference type="EMBL" id="SIQ40090.1"/>
    </source>
</evidence>
<evidence type="ECO:0000256" key="5">
    <source>
        <dbReference type="ARBA" id="ARBA00022989"/>
    </source>
</evidence>
<keyword evidence="6" id="KW-0406">Ion transport</keyword>
<dbReference type="Pfam" id="PF25539">
    <property type="entry name" value="Bestrophin_2"/>
    <property type="match status" value="1"/>
</dbReference>
<dbReference type="InterPro" id="IPR044669">
    <property type="entry name" value="YneE/VCCN1/2-like"/>
</dbReference>
<evidence type="ECO:0000313" key="11">
    <source>
        <dbReference type="Proteomes" id="UP000186079"/>
    </source>
</evidence>
<evidence type="ECO:0000256" key="3">
    <source>
        <dbReference type="ARBA" id="ARBA00022475"/>
    </source>
</evidence>
<organism evidence="10 11">
    <name type="scientific">Pseudomonas flexibilis</name>
    <dbReference type="NCBI Taxonomy" id="706570"/>
    <lineage>
        <taxon>Bacteria</taxon>
        <taxon>Pseudomonadati</taxon>
        <taxon>Pseudomonadota</taxon>
        <taxon>Gammaproteobacteria</taxon>
        <taxon>Pseudomonadales</taxon>
        <taxon>Pseudomonadaceae</taxon>
        <taxon>Pseudomonas</taxon>
    </lineage>
</organism>
<evidence type="ECO:0000256" key="7">
    <source>
        <dbReference type="ARBA" id="ARBA00023136"/>
    </source>
</evidence>
<proteinExistence type="inferred from homology"/>
<evidence type="ECO:0000256" key="8">
    <source>
        <dbReference type="ARBA" id="ARBA00034708"/>
    </source>
</evidence>
<keyword evidence="4 9" id="KW-0812">Transmembrane</keyword>
<accession>A0A1N6SGA6</accession>
<evidence type="ECO:0000256" key="1">
    <source>
        <dbReference type="ARBA" id="ARBA00004651"/>
    </source>
</evidence>
<feature type="transmembrane region" description="Helical" evidence="9">
    <location>
        <begin position="20"/>
        <end position="41"/>
    </location>
</feature>
<evidence type="ECO:0000256" key="6">
    <source>
        <dbReference type="ARBA" id="ARBA00023065"/>
    </source>
</evidence>
<dbReference type="GO" id="GO:0005254">
    <property type="term" value="F:chloride channel activity"/>
    <property type="evidence" value="ECO:0007669"/>
    <property type="project" value="InterPro"/>
</dbReference>
<feature type="transmembrane region" description="Helical" evidence="9">
    <location>
        <begin position="53"/>
        <end position="71"/>
    </location>
</feature>
<gene>
    <name evidence="10" type="ORF">SAMN05421672_1069</name>
</gene>
<dbReference type="AlphaFoldDB" id="A0A1N6SGA6"/>
<sequence length="306" mass="34139">MIVRPRPGALQLFFILRGSILPKIAAKILFISLLACVTVWFYEHGDLESLRSLSAPAFSLLGVALSVFLGFRNSTCYDRWWEARKLWGELVIQSRGLARDTQALLGDEAHAALRERTLRRCIAFAHALAASLRGQDPLTPIRHWIDPREAELLKAHHQIPDALLNRIADDLADCLRRGVLSDVLYQTLARRLDGMSSAQASCERIKSTPTPFAYSLLLHRTAWLFCLLLPFGLVSSLELMTPLVVAIIAYTFFGLDALGDELEDPFGFADNDLPLDALVRVIERDVLEVLGEPVPEALQPKGYVLN</sequence>
<evidence type="ECO:0000256" key="2">
    <source>
        <dbReference type="ARBA" id="ARBA00022448"/>
    </source>
</evidence>
<comment type="subcellular location">
    <subcellularLocation>
        <location evidence="1">Cell membrane</location>
        <topology evidence="1">Multi-pass membrane protein</topology>
    </subcellularLocation>
</comment>
<dbReference type="RefSeq" id="WP_039560677.1">
    <property type="nucleotide sequence ID" value="NZ_FTMC01000006.1"/>
</dbReference>
<keyword evidence="3" id="KW-1003">Cell membrane</keyword>
<dbReference type="PANTHER" id="PTHR33281">
    <property type="entry name" value="UPF0187 PROTEIN YNEE"/>
    <property type="match status" value="1"/>
</dbReference>
<keyword evidence="7 9" id="KW-0472">Membrane</keyword>